<dbReference type="AlphaFoldDB" id="A0A7C8I327"/>
<feature type="chain" id="PRO_5028861976" description="Jacalin-type lectin domain-containing protein" evidence="2">
    <location>
        <begin position="21"/>
        <end position="397"/>
    </location>
</feature>
<evidence type="ECO:0008006" key="5">
    <source>
        <dbReference type="Google" id="ProtNLM"/>
    </source>
</evidence>
<evidence type="ECO:0000256" key="2">
    <source>
        <dbReference type="SAM" id="SignalP"/>
    </source>
</evidence>
<evidence type="ECO:0000256" key="1">
    <source>
        <dbReference type="SAM" id="MobiDB-lite"/>
    </source>
</evidence>
<protein>
    <recommendedName>
        <fullName evidence="5">Jacalin-type lectin domain-containing protein</fullName>
    </recommendedName>
</protein>
<gene>
    <name evidence="3" type="ORF">BDV95DRAFT_609112</name>
</gene>
<proteinExistence type="predicted"/>
<dbReference type="InterPro" id="IPR036404">
    <property type="entry name" value="Jacalin-like_lectin_dom_sf"/>
</dbReference>
<dbReference type="Proteomes" id="UP000481861">
    <property type="component" value="Unassembled WGS sequence"/>
</dbReference>
<reference evidence="3 4" key="1">
    <citation type="submission" date="2020-01" db="EMBL/GenBank/DDBJ databases">
        <authorList>
            <consortium name="DOE Joint Genome Institute"/>
            <person name="Haridas S."/>
            <person name="Albert R."/>
            <person name="Binder M."/>
            <person name="Bloem J."/>
            <person name="Labutti K."/>
            <person name="Salamov A."/>
            <person name="Andreopoulos B."/>
            <person name="Baker S.E."/>
            <person name="Barry K."/>
            <person name="Bills G."/>
            <person name="Bluhm B.H."/>
            <person name="Cannon C."/>
            <person name="Castanera R."/>
            <person name="Culley D.E."/>
            <person name="Daum C."/>
            <person name="Ezra D."/>
            <person name="Gonzalez J.B."/>
            <person name="Henrissat B."/>
            <person name="Kuo A."/>
            <person name="Liang C."/>
            <person name="Lipzen A."/>
            <person name="Lutzoni F."/>
            <person name="Magnuson J."/>
            <person name="Mondo S."/>
            <person name="Nolan M."/>
            <person name="Ohm R."/>
            <person name="Pangilinan J."/>
            <person name="Park H.-J.H."/>
            <person name="Ramirez L."/>
            <person name="Alfaro M."/>
            <person name="Sun H."/>
            <person name="Tritt A."/>
            <person name="Yoshinaga Y."/>
            <person name="Zwiers L.-H.L."/>
            <person name="Turgeon B.G."/>
            <person name="Goodwin S.B."/>
            <person name="Spatafora J.W."/>
            <person name="Crous P.W."/>
            <person name="Grigoriev I.V."/>
        </authorList>
    </citation>
    <scope>NUCLEOTIDE SEQUENCE [LARGE SCALE GENOMIC DNA]</scope>
    <source>
        <strain evidence="3 4">CBS 611.86</strain>
    </source>
</reference>
<feature type="signal peptide" evidence="2">
    <location>
        <begin position="1"/>
        <end position="20"/>
    </location>
</feature>
<dbReference type="OrthoDB" id="3758675at2759"/>
<evidence type="ECO:0000313" key="3">
    <source>
        <dbReference type="EMBL" id="KAF2869574.1"/>
    </source>
</evidence>
<keyword evidence="2" id="KW-0732">Signal</keyword>
<keyword evidence="4" id="KW-1185">Reference proteome</keyword>
<feature type="compositionally biased region" description="Basic and acidic residues" evidence="1">
    <location>
        <begin position="376"/>
        <end position="390"/>
    </location>
</feature>
<name>A0A7C8I327_9PLEO</name>
<evidence type="ECO:0000313" key="4">
    <source>
        <dbReference type="Proteomes" id="UP000481861"/>
    </source>
</evidence>
<accession>A0A7C8I327</accession>
<comment type="caution">
    <text evidence="3">The sequence shown here is derived from an EMBL/GenBank/DDBJ whole genome shotgun (WGS) entry which is preliminary data.</text>
</comment>
<dbReference type="Gene3D" id="2.170.15.10">
    <property type="entry name" value="Proaerolysin, chain A, domain 3"/>
    <property type="match status" value="1"/>
</dbReference>
<feature type="region of interest" description="Disordered" evidence="1">
    <location>
        <begin position="376"/>
        <end position="397"/>
    </location>
</feature>
<organism evidence="3 4">
    <name type="scientific">Massariosphaeria phaeospora</name>
    <dbReference type="NCBI Taxonomy" id="100035"/>
    <lineage>
        <taxon>Eukaryota</taxon>
        <taxon>Fungi</taxon>
        <taxon>Dikarya</taxon>
        <taxon>Ascomycota</taxon>
        <taxon>Pezizomycotina</taxon>
        <taxon>Dothideomycetes</taxon>
        <taxon>Pleosporomycetidae</taxon>
        <taxon>Pleosporales</taxon>
        <taxon>Pleosporales incertae sedis</taxon>
        <taxon>Massariosphaeria</taxon>
    </lineage>
</organism>
<dbReference type="Gene3D" id="2.100.10.30">
    <property type="entry name" value="Jacalin-like lectin domain"/>
    <property type="match status" value="1"/>
</dbReference>
<sequence length="397" mass="43933">MLVTAKALLWGAIALPSVLAFDMNYQGGRCNRDIMNGDTHLIGGGDGMDFCEQRSDYGVVINGIEVWADKDGVNGLRVRFTDGSNSPQLGRQLGDHKEASWKPDEGDLLSNIDLWGNGNGRHVGRIRLRFSSGYVFEHGKDVNGKNPFELNVGGGIMLGIAGLHSPDKVINQLTFRMLKSNIKSTEIGDLHYEEDTDAIIAQKKGIEGRIISEAHFQNNQTNGNYMDYKIEQRWSTSSKSQWSLTQTHTIGGKYTYKSSAKVLDVGVEHSFELSYSYANAAMEGGEKAEDDIRVSSASGKLDPGEEVWCRAIAQRGAYDGAFSTKIILHLDDGTTWEYDAEGKSSSIKYAQFTTTCQSERFTKEFDQAPENEVKLLEDKSTQPTKREARRLATPFSA</sequence>
<dbReference type="EMBL" id="JAADJZ010000016">
    <property type="protein sequence ID" value="KAF2869574.1"/>
    <property type="molecule type" value="Genomic_DNA"/>
</dbReference>